<dbReference type="Pfam" id="PF01145">
    <property type="entry name" value="Band_7"/>
    <property type="match status" value="1"/>
</dbReference>
<accession>A0A480AL64</accession>
<comment type="subcellular location">
    <subcellularLocation>
        <location evidence="1">Membrane</location>
        <topology evidence="1">Single-pass membrane protein</topology>
    </subcellularLocation>
</comment>
<dbReference type="PANTHER" id="PTHR43327">
    <property type="entry name" value="STOMATIN-LIKE PROTEIN 2, MITOCHONDRIAL"/>
    <property type="match status" value="1"/>
</dbReference>
<keyword evidence="9" id="KW-0645">Protease</keyword>
<evidence type="ECO:0000256" key="1">
    <source>
        <dbReference type="ARBA" id="ARBA00004167"/>
    </source>
</evidence>
<comment type="function">
    <text evidence="6">HflC and HflK could encode or regulate a protease.</text>
</comment>
<evidence type="ECO:0000256" key="2">
    <source>
        <dbReference type="ARBA" id="ARBA00006971"/>
    </source>
</evidence>
<dbReference type="GO" id="GO:0006508">
    <property type="term" value="P:proteolysis"/>
    <property type="evidence" value="ECO:0007669"/>
    <property type="project" value="UniProtKB-KW"/>
</dbReference>
<evidence type="ECO:0000256" key="6">
    <source>
        <dbReference type="RuleBase" id="RU364113"/>
    </source>
</evidence>
<evidence type="ECO:0000259" key="8">
    <source>
        <dbReference type="SMART" id="SM00244"/>
    </source>
</evidence>
<dbReference type="GO" id="GO:0008233">
    <property type="term" value="F:peptidase activity"/>
    <property type="evidence" value="ECO:0007669"/>
    <property type="project" value="UniProtKB-KW"/>
</dbReference>
<dbReference type="InterPro" id="IPR010201">
    <property type="entry name" value="HflK"/>
</dbReference>
<dbReference type="InterPro" id="IPR001107">
    <property type="entry name" value="Band_7"/>
</dbReference>
<dbReference type="SMART" id="SM00244">
    <property type="entry name" value="PHB"/>
    <property type="match status" value="1"/>
</dbReference>
<dbReference type="GO" id="GO:0016020">
    <property type="term" value="C:membrane"/>
    <property type="evidence" value="ECO:0007669"/>
    <property type="project" value="UniProtKB-SubCell"/>
</dbReference>
<dbReference type="CDD" id="cd03404">
    <property type="entry name" value="SPFH_HflK"/>
    <property type="match status" value="1"/>
</dbReference>
<keyword evidence="10" id="KW-1185">Reference proteome</keyword>
<organism evidence="9 10">
    <name type="scientific">Pseudaquabacterium pictum</name>
    <dbReference type="NCBI Taxonomy" id="2315236"/>
    <lineage>
        <taxon>Bacteria</taxon>
        <taxon>Pseudomonadati</taxon>
        <taxon>Pseudomonadota</taxon>
        <taxon>Betaproteobacteria</taxon>
        <taxon>Burkholderiales</taxon>
        <taxon>Sphaerotilaceae</taxon>
        <taxon>Pseudaquabacterium</taxon>
    </lineage>
</organism>
<evidence type="ECO:0000313" key="10">
    <source>
        <dbReference type="Proteomes" id="UP000301751"/>
    </source>
</evidence>
<sequence length="448" mass="48058">MTMHSNFHSDAAAVPWQARLGAVAQAARALLAGVLRRPQPLLSNGGRNDGPPDLDELWRDFNRKLTGLFNGKGGGNNNPPPRRDPGEGGGGPSFQPDMKSAGIGVGLIAVVVAVVWLGSGFFIVQEGQQAIVTTFGRYSSTVDAGFQWRFPAPIQAHETVSVTQLRSAEIGRSGVGQTTGLRDSSMLTQDENIIDIRFTVQYRLKDAKNFLFENRDPDNAVVQASESAVREIVGKSKVDSVLYEARDAIAADLVKSIQGQLDRLKSGILVVNVNVQNVQVPEQVQAAFNDAVKAGADRDRFKNEGQAYASDVIPKARGTAARLKEEADGYSQRVVAQAEGDAQRFRSVLTEYQKAPGVTRDRLYIDTMQQVYSNVSKVMVESRSGSNLLYLPLDKLIQQAAPGAVPSGTVVPQATPSAAMPTDGGAAGAAGADARSRDSGRNRERDVR</sequence>
<evidence type="ECO:0000313" key="9">
    <source>
        <dbReference type="EMBL" id="GCL62311.1"/>
    </source>
</evidence>
<dbReference type="NCBIfam" id="TIGR01933">
    <property type="entry name" value="hflK"/>
    <property type="match status" value="1"/>
</dbReference>
<evidence type="ECO:0000256" key="4">
    <source>
        <dbReference type="ARBA" id="ARBA00022989"/>
    </source>
</evidence>
<feature type="region of interest" description="Disordered" evidence="7">
    <location>
        <begin position="68"/>
        <end position="96"/>
    </location>
</feature>
<dbReference type="Gene3D" id="3.30.479.30">
    <property type="entry name" value="Band 7 domain"/>
    <property type="match status" value="1"/>
</dbReference>
<dbReference type="InterPro" id="IPR020980">
    <property type="entry name" value="Membrane_HflK_N"/>
</dbReference>
<name>A0A480AL64_9BURK</name>
<dbReference type="Pfam" id="PF12221">
    <property type="entry name" value="HflK_N"/>
    <property type="match status" value="1"/>
</dbReference>
<keyword evidence="3 6" id="KW-0812">Transmembrane</keyword>
<dbReference type="AlphaFoldDB" id="A0A480AL64"/>
<evidence type="ECO:0000256" key="7">
    <source>
        <dbReference type="SAM" id="MobiDB-lite"/>
    </source>
</evidence>
<comment type="similarity">
    <text evidence="2 6">Belongs to the band 7/mec-2 family. HflK subfamily.</text>
</comment>
<keyword evidence="9" id="KW-0378">Hydrolase</keyword>
<dbReference type="EMBL" id="BJCL01000002">
    <property type="protein sequence ID" value="GCL62311.1"/>
    <property type="molecule type" value="Genomic_DNA"/>
</dbReference>
<feature type="compositionally biased region" description="Basic and acidic residues" evidence="7">
    <location>
        <begin position="434"/>
        <end position="448"/>
    </location>
</feature>
<keyword evidence="5 6" id="KW-0472">Membrane</keyword>
<gene>
    <name evidence="9" type="primary">hflK</name>
    <name evidence="9" type="ORF">AQPW35_13920</name>
</gene>
<dbReference type="InterPro" id="IPR050710">
    <property type="entry name" value="Band7/mec-2_domain"/>
</dbReference>
<dbReference type="SUPFAM" id="SSF117892">
    <property type="entry name" value="Band 7/SPFH domain"/>
    <property type="match status" value="1"/>
</dbReference>
<comment type="caution">
    <text evidence="9">The sequence shown here is derived from an EMBL/GenBank/DDBJ whole genome shotgun (WGS) entry which is preliminary data.</text>
</comment>
<dbReference type="RefSeq" id="WP_228026983.1">
    <property type="nucleotide sequence ID" value="NZ_BJCL01000002.1"/>
</dbReference>
<dbReference type="PANTHER" id="PTHR43327:SF2">
    <property type="entry name" value="MODULATOR OF FTSH PROTEASE HFLK"/>
    <property type="match status" value="1"/>
</dbReference>
<comment type="subunit">
    <text evidence="6">HflC and HflK may interact to form a multimeric complex.</text>
</comment>
<dbReference type="Proteomes" id="UP000301751">
    <property type="component" value="Unassembled WGS sequence"/>
</dbReference>
<proteinExistence type="inferred from homology"/>
<protein>
    <recommendedName>
        <fullName evidence="6">Protein HflK</fullName>
    </recommendedName>
</protein>
<keyword evidence="4 6" id="KW-1133">Transmembrane helix</keyword>
<evidence type="ECO:0000256" key="3">
    <source>
        <dbReference type="ARBA" id="ARBA00022692"/>
    </source>
</evidence>
<evidence type="ECO:0000256" key="5">
    <source>
        <dbReference type="ARBA" id="ARBA00023136"/>
    </source>
</evidence>
<feature type="transmembrane region" description="Helical" evidence="6">
    <location>
        <begin position="103"/>
        <end position="124"/>
    </location>
</feature>
<dbReference type="InterPro" id="IPR036013">
    <property type="entry name" value="Band_7/SPFH_dom_sf"/>
</dbReference>
<feature type="domain" description="Band 7" evidence="8">
    <location>
        <begin position="119"/>
        <end position="292"/>
    </location>
</feature>
<feature type="region of interest" description="Disordered" evidence="7">
    <location>
        <begin position="405"/>
        <end position="448"/>
    </location>
</feature>
<reference evidence="10" key="1">
    <citation type="submission" date="2019-03" db="EMBL/GenBank/DDBJ databases">
        <title>Aquabacterium pictum sp.nov., the first bacteriochlorophyll a-containing freshwater bacterium in the genus Aquabacterium of the class Betaproteobacteria.</title>
        <authorList>
            <person name="Hirose S."/>
            <person name="Tank M."/>
            <person name="Hara E."/>
            <person name="Tamaki H."/>
            <person name="Takaichi S."/>
            <person name="Haruta S."/>
            <person name="Hanada S."/>
        </authorList>
    </citation>
    <scope>NUCLEOTIDE SEQUENCE [LARGE SCALE GENOMIC DNA]</scope>
    <source>
        <strain evidence="10">W35</strain>
    </source>
</reference>